<evidence type="ECO:0000313" key="3">
    <source>
        <dbReference type="EMBL" id="MFD1697352.1"/>
    </source>
</evidence>
<proteinExistence type="predicted"/>
<reference evidence="4" key="1">
    <citation type="journal article" date="2019" name="Int. J. Syst. Evol. Microbiol.">
        <title>The Global Catalogue of Microorganisms (GCM) 10K type strain sequencing project: providing services to taxonomists for standard genome sequencing and annotation.</title>
        <authorList>
            <consortium name="The Broad Institute Genomics Platform"/>
            <consortium name="The Broad Institute Genome Sequencing Center for Infectious Disease"/>
            <person name="Wu L."/>
            <person name="Ma J."/>
        </authorList>
    </citation>
    <scope>NUCLEOTIDE SEQUENCE [LARGE SCALE GENOMIC DNA]</scope>
    <source>
        <strain evidence="4">JCM 3369</strain>
    </source>
</reference>
<organism evidence="3 4">
    <name type="scientific">Roseibium aestuarii</name>
    <dbReference type="NCBI Taxonomy" id="2600299"/>
    <lineage>
        <taxon>Bacteria</taxon>
        <taxon>Pseudomonadati</taxon>
        <taxon>Pseudomonadota</taxon>
        <taxon>Alphaproteobacteria</taxon>
        <taxon>Hyphomicrobiales</taxon>
        <taxon>Stappiaceae</taxon>
        <taxon>Roseibium</taxon>
    </lineage>
</organism>
<dbReference type="SUPFAM" id="SSF160387">
    <property type="entry name" value="NosL/MerB-like"/>
    <property type="match status" value="1"/>
</dbReference>
<dbReference type="PANTHER" id="PTHR41247:SF1">
    <property type="entry name" value="HTH-TYPE TRANSCRIPTIONAL REPRESSOR YCNK"/>
    <property type="match status" value="1"/>
</dbReference>
<dbReference type="Pfam" id="PF05573">
    <property type="entry name" value="NosL"/>
    <property type="match status" value="1"/>
</dbReference>
<comment type="caution">
    <text evidence="3">The sequence shown here is derived from an EMBL/GenBank/DDBJ whole genome shotgun (WGS) entry which is preliminary data.</text>
</comment>
<protein>
    <submittedName>
        <fullName evidence="3">Nitrous oxide reductase accessory protein NosL</fullName>
    </submittedName>
</protein>
<dbReference type="EMBL" id="JBHUFA010000015">
    <property type="protein sequence ID" value="MFD1697352.1"/>
    <property type="molecule type" value="Genomic_DNA"/>
</dbReference>
<gene>
    <name evidence="3" type="ORF">ACFSC7_17690</name>
</gene>
<dbReference type="InterPro" id="IPR008719">
    <property type="entry name" value="N2O_reductase_NosL"/>
</dbReference>
<feature type="chain" id="PRO_5045182745" evidence="2">
    <location>
        <begin position="26"/>
        <end position="212"/>
    </location>
</feature>
<feature type="region of interest" description="Disordered" evidence="1">
    <location>
        <begin position="177"/>
        <end position="212"/>
    </location>
</feature>
<accession>A0ABW4JZS8</accession>
<name>A0ABW4JZS8_9HYPH</name>
<dbReference type="RefSeq" id="WP_149893595.1">
    <property type="nucleotide sequence ID" value="NZ_JBHUFA010000015.1"/>
</dbReference>
<dbReference type="PROSITE" id="PS51257">
    <property type="entry name" value="PROKAR_LIPOPROTEIN"/>
    <property type="match status" value="1"/>
</dbReference>
<dbReference type="PANTHER" id="PTHR41247">
    <property type="entry name" value="HTH-TYPE TRANSCRIPTIONAL REPRESSOR YCNK"/>
    <property type="match status" value="1"/>
</dbReference>
<evidence type="ECO:0000256" key="2">
    <source>
        <dbReference type="SAM" id="SignalP"/>
    </source>
</evidence>
<feature type="signal peptide" evidence="2">
    <location>
        <begin position="1"/>
        <end position="25"/>
    </location>
</feature>
<keyword evidence="4" id="KW-1185">Reference proteome</keyword>
<dbReference type="Gene3D" id="3.30.70.2060">
    <property type="match status" value="1"/>
</dbReference>
<evidence type="ECO:0000256" key="1">
    <source>
        <dbReference type="SAM" id="MobiDB-lite"/>
    </source>
</evidence>
<sequence length="212" mass="22552">MITRSLAALAASVLLPLLSACQEEAVVARPAPVTLTVEAAGHYCQMGVLEHDGPKAQIHLAGNPAPLWFTQVRDAVAFTRLPEEPRDYIAIYVNDMAVAKNWAEPGPDNWILADDAWFVIESRQLGGMGAPEAIPFGTREAADALVRDRGGRVVRLTEIPDAYVLAPVVDVTGPQGTSGAVAVPPPAVSSQERRSAGLPGRLHAPAHEMENL</sequence>
<evidence type="ECO:0000313" key="4">
    <source>
        <dbReference type="Proteomes" id="UP001597327"/>
    </source>
</evidence>
<keyword evidence="2" id="KW-0732">Signal</keyword>
<dbReference type="Gene3D" id="3.30.70.2050">
    <property type="match status" value="1"/>
</dbReference>
<dbReference type="Proteomes" id="UP001597327">
    <property type="component" value="Unassembled WGS sequence"/>
</dbReference>